<comment type="caution">
    <text evidence="2">The sequence shown here is derived from an EMBL/GenBank/DDBJ whole genome shotgun (WGS) entry which is preliminary data.</text>
</comment>
<dbReference type="OrthoDB" id="5295305at2"/>
<evidence type="ECO:0000259" key="1">
    <source>
        <dbReference type="Pfam" id="PF13302"/>
    </source>
</evidence>
<protein>
    <submittedName>
        <fullName evidence="2">Putative ribosomal N-acetyltransferase YdaF</fullName>
    </submittedName>
</protein>
<dbReference type="Gene3D" id="3.40.630.30">
    <property type="match status" value="1"/>
</dbReference>
<dbReference type="PANTHER" id="PTHR43610">
    <property type="entry name" value="BLL6696 PROTEIN"/>
    <property type="match status" value="1"/>
</dbReference>
<dbReference type="PATRIC" id="fig|45071.6.peg.3051"/>
<evidence type="ECO:0000313" key="2">
    <source>
        <dbReference type="EMBL" id="OEH46914.1"/>
    </source>
</evidence>
<sequence length="216" mass="25350">MSDTNIMPKSKTKVSILGSESLIGQSIQMEPLTLGHYESLRHPANDTRIWTYMPNKANGKFYDTWFQSCLMKQLQCIQLTYVIRRLKDNELIGSRAYYEIDLQHKKLEVGYGWLTPSVWGKHFNHESLLLLFQNAFENWNINRIQIATDPRNVKNYNTLKKLGAIKEGVLRQHMIHHNGRVTDTALFSIIAEEWPEVKKRLVERLSRVKYIDELLF</sequence>
<accession>A0A1E5JQW6</accession>
<dbReference type="InterPro" id="IPR016181">
    <property type="entry name" value="Acyl_CoA_acyltransferase"/>
</dbReference>
<dbReference type="RefSeq" id="WP_058518557.1">
    <property type="nucleotide sequence ID" value="NZ_CAAAIE010000001.1"/>
</dbReference>
<dbReference type="EMBL" id="LSOG01000061">
    <property type="protein sequence ID" value="OEH46914.1"/>
    <property type="molecule type" value="Genomic_DNA"/>
</dbReference>
<organism evidence="2 3">
    <name type="scientific">Legionella parisiensis</name>
    <dbReference type="NCBI Taxonomy" id="45071"/>
    <lineage>
        <taxon>Bacteria</taxon>
        <taxon>Pseudomonadati</taxon>
        <taxon>Pseudomonadota</taxon>
        <taxon>Gammaproteobacteria</taxon>
        <taxon>Legionellales</taxon>
        <taxon>Legionellaceae</taxon>
        <taxon>Legionella</taxon>
    </lineage>
</organism>
<dbReference type="GO" id="GO:0016747">
    <property type="term" value="F:acyltransferase activity, transferring groups other than amino-acyl groups"/>
    <property type="evidence" value="ECO:0007669"/>
    <property type="project" value="InterPro"/>
</dbReference>
<keyword evidence="3" id="KW-1185">Reference proteome</keyword>
<dbReference type="STRING" id="45071.Lpar_2831"/>
<proteinExistence type="predicted"/>
<evidence type="ECO:0000313" key="3">
    <source>
        <dbReference type="Proteomes" id="UP000095229"/>
    </source>
</evidence>
<dbReference type="AlphaFoldDB" id="A0A1E5JQW6"/>
<keyword evidence="2" id="KW-0808">Transferase</keyword>
<dbReference type="Pfam" id="PF13302">
    <property type="entry name" value="Acetyltransf_3"/>
    <property type="match status" value="1"/>
</dbReference>
<dbReference type="SUPFAM" id="SSF55729">
    <property type="entry name" value="Acyl-CoA N-acyltransferases (Nat)"/>
    <property type="match status" value="1"/>
</dbReference>
<name>A0A1E5JQW6_9GAMM</name>
<dbReference type="Proteomes" id="UP000095229">
    <property type="component" value="Unassembled WGS sequence"/>
</dbReference>
<reference evidence="2 3" key="1">
    <citation type="submission" date="2016-02" db="EMBL/GenBank/DDBJ databases">
        <title>Secondary metabolites in Legionella.</title>
        <authorList>
            <person name="Tobias N.J."/>
            <person name="Bode H.B."/>
        </authorList>
    </citation>
    <scope>NUCLEOTIDE SEQUENCE [LARGE SCALE GENOMIC DNA]</scope>
    <source>
        <strain evidence="2 3">DSM 19216</strain>
    </source>
</reference>
<gene>
    <name evidence="2" type="primary">ydaF</name>
    <name evidence="2" type="ORF">lpari_02116</name>
</gene>
<dbReference type="InterPro" id="IPR000182">
    <property type="entry name" value="GNAT_dom"/>
</dbReference>
<feature type="domain" description="N-acetyltransferase" evidence="1">
    <location>
        <begin position="29"/>
        <end position="164"/>
    </location>
</feature>
<dbReference type="PANTHER" id="PTHR43610:SF1">
    <property type="entry name" value="N-ACETYLTRANSFERASE DOMAIN-CONTAINING PROTEIN"/>
    <property type="match status" value="1"/>
</dbReference>